<name>A0A3M7PVP9_BRAPC</name>
<organism evidence="2 3">
    <name type="scientific">Brachionus plicatilis</name>
    <name type="common">Marine rotifer</name>
    <name type="synonym">Brachionus muelleri</name>
    <dbReference type="NCBI Taxonomy" id="10195"/>
    <lineage>
        <taxon>Eukaryota</taxon>
        <taxon>Metazoa</taxon>
        <taxon>Spiralia</taxon>
        <taxon>Gnathifera</taxon>
        <taxon>Rotifera</taxon>
        <taxon>Eurotatoria</taxon>
        <taxon>Monogononta</taxon>
        <taxon>Pseudotrocha</taxon>
        <taxon>Ploima</taxon>
        <taxon>Brachionidae</taxon>
        <taxon>Brachionus</taxon>
    </lineage>
</organism>
<dbReference type="InterPro" id="IPR006461">
    <property type="entry name" value="PLAC_motif_containing"/>
</dbReference>
<dbReference type="OrthoDB" id="1045822at2759"/>
<comment type="similarity">
    <text evidence="1">Belongs to the cornifelin family.</text>
</comment>
<dbReference type="NCBIfam" id="TIGR01571">
    <property type="entry name" value="A_thal_Cys_rich"/>
    <property type="match status" value="1"/>
</dbReference>
<dbReference type="Pfam" id="PF04749">
    <property type="entry name" value="PLAC8"/>
    <property type="match status" value="1"/>
</dbReference>
<gene>
    <name evidence="2" type="ORF">BpHYR1_030620</name>
</gene>
<reference evidence="2 3" key="1">
    <citation type="journal article" date="2018" name="Sci. Rep.">
        <title>Genomic signatures of local adaptation to the degree of environmental predictability in rotifers.</title>
        <authorList>
            <person name="Franch-Gras L."/>
            <person name="Hahn C."/>
            <person name="Garcia-Roger E.M."/>
            <person name="Carmona M.J."/>
            <person name="Serra M."/>
            <person name="Gomez A."/>
        </authorList>
    </citation>
    <scope>NUCLEOTIDE SEQUENCE [LARGE SCALE GENOMIC DNA]</scope>
    <source>
        <strain evidence="2">HYR1</strain>
    </source>
</reference>
<keyword evidence="3" id="KW-1185">Reference proteome</keyword>
<protein>
    <submittedName>
        <fullName evidence="2">Cornifelin-like protein</fullName>
    </submittedName>
</protein>
<comment type="caution">
    <text evidence="2">The sequence shown here is derived from an EMBL/GenBank/DDBJ whole genome shotgun (WGS) entry which is preliminary data.</text>
</comment>
<evidence type="ECO:0000313" key="2">
    <source>
        <dbReference type="EMBL" id="RNA03177.1"/>
    </source>
</evidence>
<evidence type="ECO:0000313" key="3">
    <source>
        <dbReference type="Proteomes" id="UP000276133"/>
    </source>
</evidence>
<dbReference type="PANTHER" id="PTHR15907">
    <property type="entry name" value="DUF614 FAMILY PROTEIN-RELATED"/>
    <property type="match status" value="1"/>
</dbReference>
<dbReference type="AlphaFoldDB" id="A0A3M7PVP9"/>
<dbReference type="Proteomes" id="UP000276133">
    <property type="component" value="Unassembled WGS sequence"/>
</dbReference>
<dbReference type="EMBL" id="REGN01008603">
    <property type="protein sequence ID" value="RNA03177.1"/>
    <property type="molecule type" value="Genomic_DNA"/>
</dbReference>
<evidence type="ECO:0000256" key="1">
    <source>
        <dbReference type="ARBA" id="ARBA00009024"/>
    </source>
</evidence>
<accession>A0A3M7PVP9</accession>
<proteinExistence type="inferred from homology"/>
<sequence length="110" mass="12410">MSSVSNQPKSGSFEYSNEFHHDFFDCCADPKNALFAFFCLPIFLCKLQSEAGQCFCTPFFCPQSQFMFRSFIRAHYRIQGALWKDIVATSCCPCCSALQLMAEIKANGDS</sequence>